<dbReference type="InterPro" id="IPR008266">
    <property type="entry name" value="Tyr_kinase_AS"/>
</dbReference>
<dbReference type="InterPro" id="IPR029016">
    <property type="entry name" value="GAF-like_dom_sf"/>
</dbReference>
<dbReference type="PANTHER" id="PTHR43642:SF1">
    <property type="entry name" value="HYBRID SIGNAL TRANSDUCTION HISTIDINE KINASE G"/>
    <property type="match status" value="1"/>
</dbReference>
<dbReference type="SMART" id="SM00220">
    <property type="entry name" value="S_TKc"/>
    <property type="match status" value="1"/>
</dbReference>
<dbReference type="PROSITE" id="PS00109">
    <property type="entry name" value="PROTEIN_KINASE_TYR"/>
    <property type="match status" value="1"/>
</dbReference>
<dbReference type="Proteomes" id="UP000295606">
    <property type="component" value="Unassembled WGS sequence"/>
</dbReference>
<dbReference type="Pfam" id="PF07568">
    <property type="entry name" value="HisKA_2"/>
    <property type="match status" value="1"/>
</dbReference>
<evidence type="ECO:0000313" key="4">
    <source>
        <dbReference type="Proteomes" id="UP000295606"/>
    </source>
</evidence>
<sequence length="1666" mass="185402">MRLTDYDRTNLSDDGQFVLSRLRSHGESQSWLTVTLSAYRPLPESQERLERAYRMRAALQDARVAMPHSLLQDHGNVTLVLEDPGGIPLRTTLKGPFPLERFLTVATSLAAALCTLHSRGLTHNDIRPGNILLDEQTQEVALTGLGLVASEPRERPVRNLPALATEALAYLSPERTGLMNRWSDSRADLYSLGVVLYEMLTGQLPYRASSPSEWLHCHTAQMPIPVSECIGTAVPDPVSNIIARLLAKDAAQRYQTAEGLAHDLRCCLDAWRQSGHIESFELGAADSPDQLQYPFRLYGREKQVEMLEAALSRVVRHKEIVLALVSGYSGIGKSTLVNSLRATSASSSRGWFASGTFERYKRDIPYATLAQAFQDLIRQVIDGSPSAREGLRARLVEALGANGVLMTSLIPELEQIIGPQAPVQELPPQDARTRFLAVFTRFIGAFPHEGRPLVLFLDDLQWSDAGTLALLERLCQSDVRNVLLVGAYRDNEVGFTHPLRQSIDSIRQTGTHVDEIMLAPLQFDDVSRLIGDALKTTRAELRDLSKLVFERTGGNPFYVVQFLKFLSDEHHLVFDRERRIWLWDSDRLRAASFAQSIVDLMVEKIERLPAPTQQLLTQFACLGGRASSSLLAHISGMTESDVETTLAGGVEAGLLYRRRDGFAFVHDRVHEATYDLIREDDRARAHLRIGRILAAQAPTDEERDVFEIVNQYNRVLTLIDTSQERERVVDFNLEAGRRARASSAYGSALAYLSVGSELLGEDEWDHHYARKFLLETQRAECEFLTGATESSKERLSMLDQRARTLCDRAAITFLRITLYTALDQVNVAVETCLSYLQHVGIDWVAHPGRSAAREEYDRLLDGIANAPIEALVDLPLLGDTEMTATMNVLTAVLPPAFFSDENLVCLVLCRMANLSLAHGNSDASSLGYAYLGMVAGPLFDDYDAGYRFGQLGLALVDKRGLDRFKARVYMCFAYHVTPWTKPIRTGIPLLRLAFEAASEAGDLTYIGFSSCCTVTTLLAAGESLGEVEQEAIRRLQIVQAAKFGLIVDIITAQLALIRSLRAGTADTLDEHGPFCDDAFERRLESDPSLAIAACWYWIRKQQARYLAGDIRSAMDAGNKAAPLLWTSSGHFEMAEFQFFAALTRARWHAEAPGDEQAENLEKLTAHHHQLELWARHCPSNFGSRTALVRGEIARLAGRDFEAMGCYEEAIRLAREYGFVHNEALAQDIAAMFYLERGFASIAAMYLRNARLGWLRWGAIARVKELDRRYPELLREQAAYGPAPDTVAGRIDVDTVMKASQAISAELVPGRLIHTLMTIMLEHAGARRALLVLPREEKLWIEAVAVATRQGTDVSIERKPVSPQELAEAVLHESIRTRRQVLIDDASSDEAFYADEYFVANRSRSVLSLPLVKQSKLIGVLYLENELAPGAFTPARLAVLRLLASQAAISLENASLEEKQMLLAEKDALLHEVHHRVKNNLQLISSLLNLQAERVEDKAVAELFADSRNRVRSMAMVHENLYRAGNFARIPMTVHVKTLCGHLARVYDMGRLGVDMQIAVDDVQLDMNRAVSCGLIINELVSNALKHAFPDRRGGVLNIGLRALDGHRCELRVADDGVGLAPEFSFERDETLGLRLVHDLVLQLRGSVDVSQQQGTTFTIHFDAAEP</sequence>
<accession>A0A4R5LKF9</accession>
<dbReference type="SUPFAM" id="SSF55874">
    <property type="entry name" value="ATPase domain of HSP90 chaperone/DNA topoisomerase II/histidine kinase"/>
    <property type="match status" value="1"/>
</dbReference>
<evidence type="ECO:0000259" key="1">
    <source>
        <dbReference type="PROSITE" id="PS50011"/>
    </source>
</evidence>
<organism evidence="3 4">
    <name type="scientific">Paraburkholderia guartelaensis</name>
    <dbReference type="NCBI Taxonomy" id="2546446"/>
    <lineage>
        <taxon>Bacteria</taxon>
        <taxon>Pseudomonadati</taxon>
        <taxon>Pseudomonadota</taxon>
        <taxon>Betaproteobacteria</taxon>
        <taxon>Burkholderiales</taxon>
        <taxon>Burkholderiaceae</taxon>
        <taxon>Paraburkholderia</taxon>
    </lineage>
</organism>
<dbReference type="InterPro" id="IPR036890">
    <property type="entry name" value="HATPase_C_sf"/>
</dbReference>
<dbReference type="SMART" id="SM00387">
    <property type="entry name" value="HATPase_c"/>
    <property type="match status" value="1"/>
</dbReference>
<dbReference type="InterPro" id="IPR003594">
    <property type="entry name" value="HATPase_dom"/>
</dbReference>
<name>A0A4R5LKF9_9BURK</name>
<dbReference type="InterPro" id="IPR011009">
    <property type="entry name" value="Kinase-like_dom_sf"/>
</dbReference>
<dbReference type="InterPro" id="IPR041664">
    <property type="entry name" value="AAA_16"/>
</dbReference>
<protein>
    <submittedName>
        <fullName evidence="3">GAF domain-containing protein</fullName>
    </submittedName>
</protein>
<dbReference type="SUPFAM" id="SSF52540">
    <property type="entry name" value="P-loop containing nucleoside triphosphate hydrolases"/>
    <property type="match status" value="1"/>
</dbReference>
<dbReference type="SUPFAM" id="SSF56112">
    <property type="entry name" value="Protein kinase-like (PK-like)"/>
    <property type="match status" value="1"/>
</dbReference>
<comment type="caution">
    <text evidence="3">The sequence shown here is derived from an EMBL/GenBank/DDBJ whole genome shotgun (WGS) entry which is preliminary data.</text>
</comment>
<dbReference type="SMART" id="SM00065">
    <property type="entry name" value="GAF"/>
    <property type="match status" value="1"/>
</dbReference>
<dbReference type="PANTHER" id="PTHR43642">
    <property type="entry name" value="HYBRID SIGNAL TRANSDUCTION HISTIDINE KINASE G"/>
    <property type="match status" value="1"/>
</dbReference>
<dbReference type="Gene3D" id="1.10.510.10">
    <property type="entry name" value="Transferase(Phosphotransferase) domain 1"/>
    <property type="match status" value="1"/>
</dbReference>
<evidence type="ECO:0000313" key="3">
    <source>
        <dbReference type="EMBL" id="TDG10217.1"/>
    </source>
</evidence>
<dbReference type="Pfam" id="PF00069">
    <property type="entry name" value="Pkinase"/>
    <property type="match status" value="1"/>
</dbReference>
<reference evidence="3 4" key="1">
    <citation type="submission" date="2019-03" db="EMBL/GenBank/DDBJ databases">
        <title>Paraburkholderia sp. isolated from native Mimosa gymnas in Guartela State Park, Brazil.</title>
        <authorList>
            <person name="Paulitsch F."/>
            <person name="Hungria M."/>
            <person name="Delamuta J.R.M."/>
            <person name="Ribeiro R.A."/>
            <person name="Dall'Agnol R."/>
            <person name="Silva J.S.B."/>
        </authorList>
    </citation>
    <scope>NUCLEOTIDE SEQUENCE [LARGE SCALE GENOMIC DNA]</scope>
    <source>
        <strain evidence="3 4">CNPSo 3008</strain>
    </source>
</reference>
<dbReference type="RefSeq" id="WP_133179830.1">
    <property type="nucleotide sequence ID" value="NZ_SMOD01000002.1"/>
</dbReference>
<dbReference type="InterPro" id="IPR027417">
    <property type="entry name" value="P-loop_NTPase"/>
</dbReference>
<dbReference type="PROSITE" id="PS50011">
    <property type="entry name" value="PROTEIN_KINASE_DOM"/>
    <property type="match status" value="1"/>
</dbReference>
<dbReference type="InterPro" id="IPR000719">
    <property type="entry name" value="Prot_kinase_dom"/>
</dbReference>
<dbReference type="OrthoDB" id="9801841at2"/>
<dbReference type="GO" id="GO:0004672">
    <property type="term" value="F:protein kinase activity"/>
    <property type="evidence" value="ECO:0007669"/>
    <property type="project" value="InterPro"/>
</dbReference>
<dbReference type="InterPro" id="IPR005467">
    <property type="entry name" value="His_kinase_dom"/>
</dbReference>
<dbReference type="Gene3D" id="3.40.50.300">
    <property type="entry name" value="P-loop containing nucleotide triphosphate hydrolases"/>
    <property type="match status" value="1"/>
</dbReference>
<proteinExistence type="predicted"/>
<dbReference type="Pfam" id="PF02518">
    <property type="entry name" value="HATPase_c"/>
    <property type="match status" value="1"/>
</dbReference>
<evidence type="ECO:0000259" key="2">
    <source>
        <dbReference type="PROSITE" id="PS50109"/>
    </source>
</evidence>
<dbReference type="Gene3D" id="3.30.565.10">
    <property type="entry name" value="Histidine kinase-like ATPase, C-terminal domain"/>
    <property type="match status" value="1"/>
</dbReference>
<feature type="domain" description="Histidine kinase" evidence="2">
    <location>
        <begin position="1575"/>
        <end position="1665"/>
    </location>
</feature>
<dbReference type="GO" id="GO:0005524">
    <property type="term" value="F:ATP binding"/>
    <property type="evidence" value="ECO:0007669"/>
    <property type="project" value="InterPro"/>
</dbReference>
<dbReference type="EMBL" id="SMOD01000002">
    <property type="protein sequence ID" value="TDG10217.1"/>
    <property type="molecule type" value="Genomic_DNA"/>
</dbReference>
<dbReference type="CDD" id="cd14014">
    <property type="entry name" value="STKc_PknB_like"/>
    <property type="match status" value="1"/>
</dbReference>
<dbReference type="Pfam" id="PF13191">
    <property type="entry name" value="AAA_16"/>
    <property type="match status" value="1"/>
</dbReference>
<dbReference type="InterPro" id="IPR003018">
    <property type="entry name" value="GAF"/>
</dbReference>
<dbReference type="InterPro" id="IPR053159">
    <property type="entry name" value="Hybrid_Histidine_Kinase"/>
</dbReference>
<dbReference type="Pfam" id="PF01590">
    <property type="entry name" value="GAF"/>
    <property type="match status" value="1"/>
</dbReference>
<dbReference type="SUPFAM" id="SSF55781">
    <property type="entry name" value="GAF domain-like"/>
    <property type="match status" value="1"/>
</dbReference>
<dbReference type="PROSITE" id="PS50109">
    <property type="entry name" value="HIS_KIN"/>
    <property type="match status" value="1"/>
</dbReference>
<gene>
    <name evidence="3" type="ORF">E1N52_02340</name>
</gene>
<feature type="domain" description="Protein kinase" evidence="1">
    <location>
        <begin position="6"/>
        <end position="265"/>
    </location>
</feature>
<dbReference type="Gene3D" id="3.30.450.40">
    <property type="match status" value="1"/>
</dbReference>
<dbReference type="InterPro" id="IPR011495">
    <property type="entry name" value="Sig_transdc_His_kin_sub2_dim/P"/>
</dbReference>